<dbReference type="EMBL" id="FN653051">
    <property type="protein sequence ID" value="CBY10068.1"/>
    <property type="molecule type" value="Genomic_DNA"/>
</dbReference>
<feature type="region of interest" description="Disordered" evidence="1">
    <location>
        <begin position="352"/>
        <end position="445"/>
    </location>
</feature>
<name>E4XHC0_OIKDI</name>
<dbReference type="EMBL" id="FN654511">
    <property type="protein sequence ID" value="CBY34479.1"/>
    <property type="molecule type" value="Genomic_DNA"/>
</dbReference>
<evidence type="ECO:0000256" key="1">
    <source>
        <dbReference type="SAM" id="MobiDB-lite"/>
    </source>
</evidence>
<protein>
    <submittedName>
        <fullName evidence="2">Uncharacterized protein</fullName>
    </submittedName>
</protein>
<feature type="compositionally biased region" description="Polar residues" evidence="1">
    <location>
        <begin position="403"/>
        <end position="414"/>
    </location>
</feature>
<gene>
    <name evidence="2" type="ORF">GSOID_T00010893001</name>
    <name evidence="3" type="ORF">GSOID_T00024503001</name>
</gene>
<dbReference type="InParanoid" id="E4XHC0"/>
<sequence length="571" mass="63127">MAQSLPGVSGMSLPPQLAQQALPKPPKLPKQKKSPASGARSIQNQEFIAICADIMTKVSKHELPGDFWSSDEMFEFVHGLVERQQRGEAVTQIVIEEALEKLMTRHEFKDQNILAIEDGMAPPTKRMKVASNEDIRNLVQIWETQPMRISLEDHIFPIDDYSQFSISRVRLDGECLGLMRCNHPLCCEKPLADRLHKIWFSSRTGQPHKYSVRRHHEQCHFGKSVSRATVIEAAALVISDTQLPLDSWAKPSLKHFISSVGQSSTFNKSTISVDEIVAAMRKANRPLSEAHRAELIAAGKAILIYETDPNRAEVKPEPDERASEDDGIQIEEIEGGMDDSMGEDMPLSEILTKQPKPPSLTAHPSLISPGASGGLLADPSGGGPAYASSSGKRTMSGGLLKGAQSTMAGLSPGNTVPGAVAAAKLPGGEKPGDPPAVDSDDDDLDDEEEEIEANSDIPIESEIVKYPGECTDLFKIYERWSPILSEDAKEKLVMDFSLNDPLYQKPEDIEDQELRLTIRDEWITVFPHWLANFKPLNAKDDGFQRIPLSDILAMRRMYRTELQARRSAPAK</sequence>
<keyword evidence="4" id="KW-1185">Reference proteome</keyword>
<evidence type="ECO:0000313" key="3">
    <source>
        <dbReference type="EMBL" id="CBY34479.1"/>
    </source>
</evidence>
<dbReference type="Proteomes" id="UP000001307">
    <property type="component" value="Unassembled WGS sequence"/>
</dbReference>
<proteinExistence type="predicted"/>
<evidence type="ECO:0000313" key="2">
    <source>
        <dbReference type="EMBL" id="CBY10068.1"/>
    </source>
</evidence>
<dbReference type="Proteomes" id="UP000011014">
    <property type="component" value="Unassembled WGS sequence"/>
</dbReference>
<accession>E4XHC0</accession>
<reference evidence="2" key="1">
    <citation type="journal article" date="2010" name="Science">
        <title>Plasticity of animal genome architecture unmasked by rapid evolution of a pelagic tunicate.</title>
        <authorList>
            <person name="Denoeud F."/>
            <person name="Henriet S."/>
            <person name="Mungpakdee S."/>
            <person name="Aury J.M."/>
            <person name="Da Silva C."/>
            <person name="Brinkmann H."/>
            <person name="Mikhaleva J."/>
            <person name="Olsen L.C."/>
            <person name="Jubin C."/>
            <person name="Canestro C."/>
            <person name="Bouquet J.M."/>
            <person name="Danks G."/>
            <person name="Poulain J."/>
            <person name="Campsteijn C."/>
            <person name="Adamski M."/>
            <person name="Cross I."/>
            <person name="Yadetie F."/>
            <person name="Muffato M."/>
            <person name="Louis A."/>
            <person name="Butcher S."/>
            <person name="Tsagkogeorga G."/>
            <person name="Konrad A."/>
            <person name="Singh S."/>
            <person name="Jensen M.F."/>
            <person name="Cong E.H."/>
            <person name="Eikeseth-Otteraa H."/>
            <person name="Noel B."/>
            <person name="Anthouard V."/>
            <person name="Porcel B.M."/>
            <person name="Kachouri-Lafond R."/>
            <person name="Nishino A."/>
            <person name="Ugolini M."/>
            <person name="Chourrout P."/>
            <person name="Nishida H."/>
            <person name="Aasland R."/>
            <person name="Huzurbazar S."/>
            <person name="Westhof E."/>
            <person name="Delsuc F."/>
            <person name="Lehrach H."/>
            <person name="Reinhardt R."/>
            <person name="Weissenbach J."/>
            <person name="Roy S.W."/>
            <person name="Artiguenave F."/>
            <person name="Postlethwait J.H."/>
            <person name="Manak J.R."/>
            <person name="Thompson E.M."/>
            <person name="Jaillon O."/>
            <person name="Du Pasquier L."/>
            <person name="Boudinot P."/>
            <person name="Liberles D.A."/>
            <person name="Volff J.N."/>
            <person name="Philippe H."/>
            <person name="Lenhard B."/>
            <person name="Roest Crollius H."/>
            <person name="Wincker P."/>
            <person name="Chourrout D."/>
        </authorList>
    </citation>
    <scope>NUCLEOTIDE SEQUENCE [LARGE SCALE GENOMIC DNA]</scope>
</reference>
<evidence type="ECO:0000313" key="4">
    <source>
        <dbReference type="Proteomes" id="UP000001307"/>
    </source>
</evidence>
<organism evidence="2">
    <name type="scientific">Oikopleura dioica</name>
    <name type="common">Tunicate</name>
    <dbReference type="NCBI Taxonomy" id="34765"/>
    <lineage>
        <taxon>Eukaryota</taxon>
        <taxon>Metazoa</taxon>
        <taxon>Chordata</taxon>
        <taxon>Tunicata</taxon>
        <taxon>Appendicularia</taxon>
        <taxon>Copelata</taxon>
        <taxon>Oikopleuridae</taxon>
        <taxon>Oikopleura</taxon>
    </lineage>
</organism>
<dbReference type="AlphaFoldDB" id="E4XHC0"/>
<feature type="region of interest" description="Disordered" evidence="1">
    <location>
        <begin position="1"/>
        <end position="41"/>
    </location>
</feature>
<feature type="compositionally biased region" description="Low complexity" evidence="1">
    <location>
        <begin position="12"/>
        <end position="22"/>
    </location>
</feature>
<dbReference type="OrthoDB" id="10406633at2759"/>